<evidence type="ECO:0000259" key="7">
    <source>
        <dbReference type="Pfam" id="PF01782"/>
    </source>
</evidence>
<comment type="subunit">
    <text evidence="5">Binds ribosomal protein uS19.</text>
</comment>
<dbReference type="InterPro" id="IPR009000">
    <property type="entry name" value="Transl_B-barrel_sf"/>
</dbReference>
<dbReference type="InterPro" id="IPR002676">
    <property type="entry name" value="RimM_N"/>
</dbReference>
<dbReference type="NCBIfam" id="TIGR02273">
    <property type="entry name" value="16S_RimM"/>
    <property type="match status" value="1"/>
</dbReference>
<accession>A0A509EFW5</accession>
<dbReference type="SUPFAM" id="SSF50346">
    <property type="entry name" value="PRC-barrel domain"/>
    <property type="match status" value="1"/>
</dbReference>
<dbReference type="Proteomes" id="UP000410984">
    <property type="component" value="Unassembled WGS sequence"/>
</dbReference>
<keyword evidence="2 5" id="KW-0690">Ribosome biogenesis</keyword>
<evidence type="ECO:0000256" key="3">
    <source>
        <dbReference type="ARBA" id="ARBA00022552"/>
    </source>
</evidence>
<comment type="function">
    <text evidence="5">An accessory protein needed during the final step in the assembly of 30S ribosomal subunit, possibly for assembly of the head region. Essential for efficient processing of 16S rRNA. May be needed both before and after RbfA during the maturation of 16S rRNA. It has affinity for free ribosomal 30S subunits but not for 70S ribosomes.</text>
</comment>
<reference evidence="9 10" key="1">
    <citation type="submission" date="2019-06" db="EMBL/GenBank/DDBJ databases">
        <authorList>
            <person name="Rodrigo-Torres L."/>
            <person name="Arahal R. D."/>
            <person name="Lucena T."/>
        </authorList>
    </citation>
    <scope>NUCLEOTIDE SEQUENCE [LARGE SCALE GENOMIC DNA]</scope>
    <source>
        <strain evidence="9 10">SB0023/3</strain>
    </source>
</reference>
<comment type="subcellular location">
    <subcellularLocation>
        <location evidence="5">Cytoplasm</location>
    </subcellularLocation>
</comment>
<comment type="domain">
    <text evidence="5">The PRC barrel domain binds ribosomal protein uS19.</text>
</comment>
<dbReference type="PANTHER" id="PTHR33692:SF1">
    <property type="entry name" value="RIBOSOME MATURATION FACTOR RIMM"/>
    <property type="match status" value="1"/>
</dbReference>
<dbReference type="PANTHER" id="PTHR33692">
    <property type="entry name" value="RIBOSOME MATURATION FACTOR RIMM"/>
    <property type="match status" value="1"/>
</dbReference>
<name>A0A509EFW5_9HYPH</name>
<dbReference type="InterPro" id="IPR056792">
    <property type="entry name" value="PRC_RimM"/>
</dbReference>
<protein>
    <recommendedName>
        <fullName evidence="5">Ribosome maturation factor RimM</fullName>
    </recommendedName>
</protein>
<evidence type="ECO:0000259" key="8">
    <source>
        <dbReference type="Pfam" id="PF24986"/>
    </source>
</evidence>
<comment type="similarity">
    <text evidence="5">Belongs to the RimM family.</text>
</comment>
<gene>
    <name evidence="5 9" type="primary">rimM</name>
    <name evidence="9" type="ORF">MET9862_02951</name>
</gene>
<evidence type="ECO:0000256" key="4">
    <source>
        <dbReference type="ARBA" id="ARBA00023186"/>
    </source>
</evidence>
<dbReference type="InterPro" id="IPR011961">
    <property type="entry name" value="RimM"/>
</dbReference>
<evidence type="ECO:0000256" key="2">
    <source>
        <dbReference type="ARBA" id="ARBA00022517"/>
    </source>
</evidence>
<dbReference type="Gene3D" id="2.30.30.240">
    <property type="entry name" value="PRC-barrel domain"/>
    <property type="match status" value="1"/>
</dbReference>
<evidence type="ECO:0000313" key="9">
    <source>
        <dbReference type="EMBL" id="VUD72355.1"/>
    </source>
</evidence>
<dbReference type="Pfam" id="PF24986">
    <property type="entry name" value="PRC_RimM"/>
    <property type="match status" value="1"/>
</dbReference>
<dbReference type="Pfam" id="PF01782">
    <property type="entry name" value="RimM"/>
    <property type="match status" value="1"/>
</dbReference>
<keyword evidence="4 5" id="KW-0143">Chaperone</keyword>
<dbReference type="EMBL" id="CABFPH010000039">
    <property type="protein sequence ID" value="VUD72355.1"/>
    <property type="molecule type" value="Genomic_DNA"/>
</dbReference>
<keyword evidence="1 5" id="KW-0963">Cytoplasm</keyword>
<dbReference type="Gene3D" id="2.40.30.60">
    <property type="entry name" value="RimM"/>
    <property type="match status" value="1"/>
</dbReference>
<dbReference type="GO" id="GO:0043022">
    <property type="term" value="F:ribosome binding"/>
    <property type="evidence" value="ECO:0007669"/>
    <property type="project" value="InterPro"/>
</dbReference>
<proteinExistence type="inferred from homology"/>
<dbReference type="InterPro" id="IPR036976">
    <property type="entry name" value="RimM_N_sf"/>
</dbReference>
<dbReference type="SUPFAM" id="SSF50447">
    <property type="entry name" value="Translation proteins"/>
    <property type="match status" value="1"/>
</dbReference>
<keyword evidence="10" id="KW-1185">Reference proteome</keyword>
<feature type="domain" description="Ribosome maturation factor RimM PRC barrel" evidence="8">
    <location>
        <begin position="149"/>
        <end position="216"/>
    </location>
</feature>
<keyword evidence="3 5" id="KW-0698">rRNA processing</keyword>
<evidence type="ECO:0000256" key="6">
    <source>
        <dbReference type="SAM" id="MobiDB-lite"/>
    </source>
</evidence>
<evidence type="ECO:0000313" key="10">
    <source>
        <dbReference type="Proteomes" id="UP000410984"/>
    </source>
</evidence>
<dbReference type="GO" id="GO:0042274">
    <property type="term" value="P:ribosomal small subunit biogenesis"/>
    <property type="evidence" value="ECO:0007669"/>
    <property type="project" value="UniProtKB-UniRule"/>
</dbReference>
<feature type="region of interest" description="Disordered" evidence="6">
    <location>
        <begin position="1"/>
        <end position="49"/>
    </location>
</feature>
<dbReference type="HAMAP" id="MF_00014">
    <property type="entry name" value="Ribosome_mat_RimM"/>
    <property type="match status" value="1"/>
</dbReference>
<organism evidence="9 10">
    <name type="scientific">Methylobacterium symbioticum</name>
    <dbReference type="NCBI Taxonomy" id="2584084"/>
    <lineage>
        <taxon>Bacteria</taxon>
        <taxon>Pseudomonadati</taxon>
        <taxon>Pseudomonadota</taxon>
        <taxon>Alphaproteobacteria</taxon>
        <taxon>Hyphomicrobiales</taxon>
        <taxon>Methylobacteriaceae</taxon>
        <taxon>Methylobacterium</taxon>
    </lineage>
</organism>
<sequence>MHHKDLPPRMARRPGSTSHGDGARRTGRLDPAAVTTARKGPPPKPALPDPDLVLLGEFGRPHGLHGEVRLKSHTGEPQAIAGYGALRASDGRSLELLDVRPAPGAAPDILLVRVKGIDDRTGAEALNRVTLSIPRAVLSEPEEDEFYLTDLIGVSVVDEAGTLLGRVVAVPNYGGGDLLEIRPAQGGATALLPFTKAFVPTLDLAHRRLVAALPEDFFAAPGEKPADDPG</sequence>
<feature type="domain" description="RimM N-terminal" evidence="7">
    <location>
        <begin position="55"/>
        <end position="136"/>
    </location>
</feature>
<evidence type="ECO:0000256" key="1">
    <source>
        <dbReference type="ARBA" id="ARBA00022490"/>
    </source>
</evidence>
<evidence type="ECO:0000256" key="5">
    <source>
        <dbReference type="HAMAP-Rule" id="MF_00014"/>
    </source>
</evidence>
<dbReference type="GO" id="GO:0005737">
    <property type="term" value="C:cytoplasm"/>
    <property type="evidence" value="ECO:0007669"/>
    <property type="project" value="UniProtKB-SubCell"/>
</dbReference>
<dbReference type="GO" id="GO:0006364">
    <property type="term" value="P:rRNA processing"/>
    <property type="evidence" value="ECO:0007669"/>
    <property type="project" value="UniProtKB-UniRule"/>
</dbReference>
<dbReference type="GO" id="GO:0005840">
    <property type="term" value="C:ribosome"/>
    <property type="evidence" value="ECO:0007669"/>
    <property type="project" value="InterPro"/>
</dbReference>
<dbReference type="InterPro" id="IPR011033">
    <property type="entry name" value="PRC_barrel-like_sf"/>
</dbReference>
<dbReference type="AlphaFoldDB" id="A0A509EFW5"/>